<dbReference type="HOGENOM" id="CLU_1292850_0_0_11"/>
<gene>
    <name evidence="3" type="ordered locus">Gobs_0502</name>
</gene>
<dbReference type="KEGG" id="gob:Gobs_0502"/>
<dbReference type="STRING" id="526225.Gobs_0502"/>
<feature type="domain" description="HTH cro/C1-type" evidence="2">
    <location>
        <begin position="10"/>
        <end position="64"/>
    </location>
</feature>
<reference evidence="4" key="2">
    <citation type="submission" date="2010-01" db="EMBL/GenBank/DDBJ databases">
        <title>The complete genome of Geodermatophilus obscurus DSM 43160.</title>
        <authorList>
            <consortium name="US DOE Joint Genome Institute (JGI-PGF)"/>
            <person name="Lucas S."/>
            <person name="Copeland A."/>
            <person name="Lapidus A."/>
            <person name="Glavina del Rio T."/>
            <person name="Dalin E."/>
            <person name="Tice H."/>
            <person name="Bruce D."/>
            <person name="Goodwin L."/>
            <person name="Pitluck S."/>
            <person name="Kyrpides N."/>
            <person name="Mavromatis K."/>
            <person name="Ivanova N."/>
            <person name="Munk A.C."/>
            <person name="Brettin T."/>
            <person name="Detter J.C."/>
            <person name="Han C."/>
            <person name="Larimer F."/>
            <person name="Land M."/>
            <person name="Hauser L."/>
            <person name="Markowitz V."/>
            <person name="Cheng J.-F."/>
            <person name="Hugenholtz P."/>
            <person name="Woyke T."/>
            <person name="Wu D."/>
            <person name="Jando M."/>
            <person name="Schneider S."/>
            <person name="Klenk H.-P."/>
            <person name="Eisen J.A."/>
        </authorList>
    </citation>
    <scope>NUCLEOTIDE SEQUENCE [LARGE SCALE GENOMIC DNA]</scope>
    <source>
        <strain evidence="4">ATCC 25078 / DSM 43160 / JCM 3152 / KCC A-0152 / KCTC 9177 / NBRC 13315 / NRRL B-3577 / G-20</strain>
    </source>
</reference>
<organism evidence="3 4">
    <name type="scientific">Geodermatophilus obscurus (strain ATCC 25078 / DSM 43160 / JCM 3152 / CCUG 61914 / KCC A-0152 / KCTC 9177 / NBRC 13315 / NRRL B-3577 / G-20)</name>
    <dbReference type="NCBI Taxonomy" id="526225"/>
    <lineage>
        <taxon>Bacteria</taxon>
        <taxon>Bacillati</taxon>
        <taxon>Actinomycetota</taxon>
        <taxon>Actinomycetes</taxon>
        <taxon>Geodermatophilales</taxon>
        <taxon>Geodermatophilaceae</taxon>
        <taxon>Geodermatophilus</taxon>
    </lineage>
</organism>
<evidence type="ECO:0000313" key="3">
    <source>
        <dbReference type="EMBL" id="ADB73284.1"/>
    </source>
</evidence>
<proteinExistence type="predicted"/>
<feature type="compositionally biased region" description="Basic and acidic residues" evidence="1">
    <location>
        <begin position="151"/>
        <end position="165"/>
    </location>
</feature>
<dbReference type="AlphaFoldDB" id="D2S667"/>
<accession>D2S667</accession>
<dbReference type="InterPro" id="IPR001387">
    <property type="entry name" value="Cro/C1-type_HTH"/>
</dbReference>
<dbReference type="eggNOG" id="COG1396">
    <property type="taxonomic scope" value="Bacteria"/>
</dbReference>
<protein>
    <submittedName>
        <fullName evidence="3">Transcriptional regulator, XRE family</fullName>
    </submittedName>
</protein>
<dbReference type="EMBL" id="CP001867">
    <property type="protein sequence ID" value="ADB73284.1"/>
    <property type="molecule type" value="Genomic_DNA"/>
</dbReference>
<dbReference type="RefSeq" id="WP_012946725.1">
    <property type="nucleotide sequence ID" value="NC_013757.1"/>
</dbReference>
<dbReference type="SUPFAM" id="SSF47413">
    <property type="entry name" value="lambda repressor-like DNA-binding domains"/>
    <property type="match status" value="1"/>
</dbReference>
<dbReference type="CDD" id="cd00093">
    <property type="entry name" value="HTH_XRE"/>
    <property type="match status" value="1"/>
</dbReference>
<evidence type="ECO:0000259" key="2">
    <source>
        <dbReference type="PROSITE" id="PS50943"/>
    </source>
</evidence>
<evidence type="ECO:0000256" key="1">
    <source>
        <dbReference type="SAM" id="MobiDB-lite"/>
    </source>
</evidence>
<feature type="region of interest" description="Disordered" evidence="1">
    <location>
        <begin position="131"/>
        <end position="165"/>
    </location>
</feature>
<dbReference type="Proteomes" id="UP000001382">
    <property type="component" value="Chromosome"/>
</dbReference>
<dbReference type="Pfam" id="PF01381">
    <property type="entry name" value="HTH_3"/>
    <property type="match status" value="1"/>
</dbReference>
<dbReference type="OrthoDB" id="3383514at2"/>
<reference evidence="3 4" key="1">
    <citation type="journal article" date="2010" name="Stand. Genomic Sci.">
        <title>Complete genome sequence of Geodermatophilus obscurus type strain (G-20).</title>
        <authorList>
            <person name="Ivanova N."/>
            <person name="Sikorski J."/>
            <person name="Jando M."/>
            <person name="Munk C."/>
            <person name="Lapidus A."/>
            <person name="Glavina Del Rio T."/>
            <person name="Copeland A."/>
            <person name="Tice H."/>
            <person name="Cheng J.-F."/>
            <person name="Lucas S."/>
            <person name="Chen F."/>
            <person name="Nolan M."/>
            <person name="Bruce D."/>
            <person name="Goodwin L."/>
            <person name="Pitluck S."/>
            <person name="Mavromatis K."/>
            <person name="Mikhailova N."/>
            <person name="Pati A."/>
            <person name="Chen A."/>
            <person name="Palaniappan K."/>
            <person name="Land M."/>
            <person name="Hauser L."/>
            <person name="Chang Y.-J."/>
            <person name="Jeffries C.D."/>
            <person name="Meincke L."/>
            <person name="Brettin T."/>
            <person name="Detter J.C."/>
            <person name="Detter J.C."/>
            <person name="Rohde M."/>
            <person name="Goeker M."/>
            <person name="Bristow J."/>
            <person name="Eisen J.A."/>
            <person name="Markowitz V."/>
            <person name="Hugenholtz P."/>
            <person name="Kyrpides N.C."/>
            <person name="Klenk H.-P."/>
        </authorList>
    </citation>
    <scope>NUCLEOTIDE SEQUENCE [LARGE SCALE GENOMIC DNA]</scope>
    <source>
        <strain evidence="4">ATCC 25078 / DSM 43160 / JCM 3152 / KCC A-0152 / KCTC 9177 / NBRC 13315 / NRRL B-3577 / G-20</strain>
    </source>
</reference>
<dbReference type="InterPro" id="IPR010982">
    <property type="entry name" value="Lambda_DNA-bd_dom_sf"/>
</dbReference>
<dbReference type="Gene3D" id="1.10.260.40">
    <property type="entry name" value="lambda repressor-like DNA-binding domains"/>
    <property type="match status" value="1"/>
</dbReference>
<keyword evidence="4" id="KW-1185">Reference proteome</keyword>
<feature type="compositionally biased region" description="Basic and acidic residues" evidence="1">
    <location>
        <begin position="131"/>
        <end position="140"/>
    </location>
</feature>
<evidence type="ECO:0000313" key="4">
    <source>
        <dbReference type="Proteomes" id="UP000001382"/>
    </source>
</evidence>
<dbReference type="SMART" id="SM00530">
    <property type="entry name" value="HTH_XRE"/>
    <property type="match status" value="1"/>
</dbReference>
<sequence length="213" mass="23443">MTGAEHSGMLRRIRRTADLSQRELAARIGISKSAVAAAESGRSGIDVRALARAAEVAGLRLALLDASGREVAGMDGDAVRDQAGRFYPAHLDTRYGDEEWWYTHQGHGHDREQPWYTFDRTRWIRDWHRARDGTPHDHQQPRPGDSPSARAEARRAAHRRAVGEERQRRFLAGEFAHVDDGLTCTCPPGCDEVDDGSGPPGHAADCPCGCDLA</sequence>
<name>D2S667_GEOOG</name>
<dbReference type="GO" id="GO:0003677">
    <property type="term" value="F:DNA binding"/>
    <property type="evidence" value="ECO:0007669"/>
    <property type="project" value="InterPro"/>
</dbReference>
<dbReference type="PROSITE" id="PS50943">
    <property type="entry name" value="HTH_CROC1"/>
    <property type="match status" value="1"/>
</dbReference>